<dbReference type="EMBL" id="WOTW01000003">
    <property type="protein sequence ID" value="MUP36649.1"/>
    <property type="molecule type" value="Genomic_DNA"/>
</dbReference>
<dbReference type="OrthoDB" id="768050at2"/>
<dbReference type="Proteomes" id="UP000462449">
    <property type="component" value="Unassembled WGS sequence"/>
</dbReference>
<comment type="caution">
    <text evidence="1">The sequence shown here is derived from an EMBL/GenBank/DDBJ whole genome shotgun (WGS) entry which is preliminary data.</text>
</comment>
<name>A0A7M4D1X0_9BACT</name>
<dbReference type="AlphaFoldDB" id="A0A7M4D1X0"/>
<evidence type="ECO:0000313" key="1">
    <source>
        <dbReference type="EMBL" id="MUP36649.1"/>
    </source>
</evidence>
<evidence type="ECO:0000313" key="4">
    <source>
        <dbReference type="Proteomes" id="UP000462449"/>
    </source>
</evidence>
<dbReference type="Proteomes" id="UP000285951">
    <property type="component" value="Unassembled WGS sequence"/>
</dbReference>
<reference evidence="2 3" key="1">
    <citation type="submission" date="2019-11" db="EMBL/GenBank/DDBJ databases">
        <title>Draft genome sequence of Labilibaculum sp. strain SYP isolated from Black Sea.</title>
        <authorList>
            <person name="Yadav S."/>
            <person name="Villanueva L."/>
        </authorList>
    </citation>
    <scope>NUCLEOTIDE SEQUENCE [LARGE SCALE GENOMIC DNA]</scope>
    <source>
        <strain evidence="2 3">44</strain>
    </source>
</reference>
<reference evidence="1 4" key="2">
    <citation type="submission" date="2019-12" db="EMBL/GenBank/DDBJ databases">
        <title>Draft genome sequence of Labilibaculum sp. strain 44 isolated from deep waters of Black Sea.</title>
        <authorList>
            <person name="Yadav S."/>
            <person name="Villanueva L."/>
        </authorList>
    </citation>
    <scope>NUCLEOTIDE SEQUENCE [LARGE SCALE GENOMIC DNA]</scope>
    <source>
        <strain evidence="1 4">44</strain>
    </source>
</reference>
<protein>
    <submittedName>
        <fullName evidence="1">Uncharacterized protein</fullName>
    </submittedName>
</protein>
<evidence type="ECO:0000313" key="2">
    <source>
        <dbReference type="EMBL" id="MVB05854.1"/>
    </source>
</evidence>
<keyword evidence="3" id="KW-1185">Reference proteome</keyword>
<sequence length="195" mass="23090">MKQLILGLLSIIATNSCETEIKPLPEFWYEELLPKIIPNDNINYWEYRNYDYIDSITEIKFKKGVKSITIPKIELNSSFREGCHPTICFDYIVAIRNGNLYIIDETCEVLDFIGKIDNLEEGLLVKYIIAPEYYSINDEGEEIGLYYLNKKEIIFFLLKDEREYPKKIGQYKLSINRRTHEVVVTRIKTYYEDDL</sequence>
<evidence type="ECO:0000313" key="3">
    <source>
        <dbReference type="Proteomes" id="UP000285951"/>
    </source>
</evidence>
<organism evidence="1 4">
    <name type="scientific">Labilibaculum euxinus</name>
    <dbReference type="NCBI Taxonomy" id="2686357"/>
    <lineage>
        <taxon>Bacteria</taxon>
        <taxon>Pseudomonadati</taxon>
        <taxon>Bacteroidota</taxon>
        <taxon>Bacteroidia</taxon>
        <taxon>Marinilabiliales</taxon>
        <taxon>Marinifilaceae</taxon>
        <taxon>Labilibaculum</taxon>
    </lineage>
</organism>
<proteinExistence type="predicted"/>
<dbReference type="EMBL" id="QTZN02000003">
    <property type="protein sequence ID" value="MVB05854.1"/>
    <property type="molecule type" value="Genomic_DNA"/>
</dbReference>
<accession>A0A7M4D1X0</accession>
<dbReference type="RefSeq" id="WP_156194560.1">
    <property type="nucleotide sequence ID" value="NZ_QTZN02000003.1"/>
</dbReference>
<gene>
    <name evidence="2" type="ORF">DWB62_002310</name>
    <name evidence="1" type="ORF">GNY23_02310</name>
</gene>